<feature type="region of interest" description="Disordered" evidence="1">
    <location>
        <begin position="179"/>
        <end position="228"/>
    </location>
</feature>
<sequence>MGKHRHRGGGGGGGGGGGRGGGDGGGGGGGRGGGRGGGGRGGGRGGGSAGGGTQKHGKILYNSGEEPAFIRQFKQRTGYQAPITAEEKHRTNINDINDPNDRPRDGDYRKDDEKPQIVQLNSNDLSKEEVELEMTKAKEADEEKKCIDPTGRLLFRKPKEKSDESDVSTIKPDIINMASTKTTKRKAPTTITTTTQNDESDHGISNEKKKTKTQLLSFMDESGFDGDD</sequence>
<proteinExistence type="predicted"/>
<name>A0A814C8S7_9BILA</name>
<dbReference type="PANTHER" id="PTHR31195:SF2">
    <property type="entry name" value="GEO02494P1"/>
    <property type="match status" value="1"/>
</dbReference>
<dbReference type="Proteomes" id="UP000663832">
    <property type="component" value="Unassembled WGS sequence"/>
</dbReference>
<protein>
    <recommendedName>
        <fullName evidence="2">DUF4604 domain-containing protein</fullName>
    </recommendedName>
</protein>
<organism evidence="3 4">
    <name type="scientific">Adineta steineri</name>
    <dbReference type="NCBI Taxonomy" id="433720"/>
    <lineage>
        <taxon>Eukaryota</taxon>
        <taxon>Metazoa</taxon>
        <taxon>Spiralia</taxon>
        <taxon>Gnathifera</taxon>
        <taxon>Rotifera</taxon>
        <taxon>Eurotatoria</taxon>
        <taxon>Bdelloidea</taxon>
        <taxon>Adinetida</taxon>
        <taxon>Adinetidae</taxon>
        <taxon>Adineta</taxon>
    </lineage>
</organism>
<dbReference type="Pfam" id="PF15377">
    <property type="entry name" value="DUF4604"/>
    <property type="match status" value="1"/>
</dbReference>
<evidence type="ECO:0000313" key="4">
    <source>
        <dbReference type="Proteomes" id="UP000663832"/>
    </source>
</evidence>
<feature type="compositionally biased region" description="Basic and acidic residues" evidence="1">
    <location>
        <begin position="199"/>
        <end position="208"/>
    </location>
</feature>
<comment type="caution">
    <text evidence="3">The sequence shown here is derived from an EMBL/GenBank/DDBJ whole genome shotgun (WGS) entry which is preliminary data.</text>
</comment>
<gene>
    <name evidence="3" type="ORF">QVE165_LOCUS11500</name>
</gene>
<feature type="compositionally biased region" description="Gly residues" evidence="1">
    <location>
        <begin position="9"/>
        <end position="54"/>
    </location>
</feature>
<feature type="region of interest" description="Disordered" evidence="1">
    <location>
        <begin position="1"/>
        <end position="115"/>
    </location>
</feature>
<keyword evidence="4" id="KW-1185">Reference proteome</keyword>
<dbReference type="AlphaFoldDB" id="A0A814C8S7"/>
<evidence type="ECO:0000313" key="3">
    <source>
        <dbReference type="EMBL" id="CAF0938269.1"/>
    </source>
</evidence>
<dbReference type="InterPro" id="IPR040219">
    <property type="entry name" value="KIAA1143-like"/>
</dbReference>
<accession>A0A814C8S7</accession>
<evidence type="ECO:0000256" key="1">
    <source>
        <dbReference type="SAM" id="MobiDB-lite"/>
    </source>
</evidence>
<dbReference type="EMBL" id="CAJNOM010000055">
    <property type="protein sequence ID" value="CAF0938269.1"/>
    <property type="molecule type" value="Genomic_DNA"/>
</dbReference>
<dbReference type="InterPro" id="IPR027911">
    <property type="entry name" value="DUF4604"/>
</dbReference>
<dbReference type="PANTHER" id="PTHR31195">
    <property type="entry name" value="GEO02494P1"/>
    <property type="match status" value="1"/>
</dbReference>
<reference evidence="3" key="1">
    <citation type="submission" date="2021-02" db="EMBL/GenBank/DDBJ databases">
        <authorList>
            <person name="Nowell W R."/>
        </authorList>
    </citation>
    <scope>NUCLEOTIDE SEQUENCE</scope>
</reference>
<feature type="domain" description="DUF4604" evidence="2">
    <location>
        <begin position="60"/>
        <end position="221"/>
    </location>
</feature>
<feature type="compositionally biased region" description="Basic and acidic residues" evidence="1">
    <location>
        <begin position="99"/>
        <end position="115"/>
    </location>
</feature>
<evidence type="ECO:0000259" key="2">
    <source>
        <dbReference type="Pfam" id="PF15377"/>
    </source>
</evidence>
<dbReference type="OrthoDB" id="10043580at2759"/>